<feature type="chain" id="PRO_5016943435" description="Nuclear transport factor 2 family protein" evidence="1">
    <location>
        <begin position="24"/>
        <end position="158"/>
    </location>
</feature>
<dbReference type="EMBL" id="QUBQ01000001">
    <property type="protein sequence ID" value="REK77723.1"/>
    <property type="molecule type" value="Genomic_DNA"/>
</dbReference>
<evidence type="ECO:0000313" key="2">
    <source>
        <dbReference type="EMBL" id="REK77723.1"/>
    </source>
</evidence>
<feature type="signal peptide" evidence="1">
    <location>
        <begin position="1"/>
        <end position="23"/>
    </location>
</feature>
<dbReference type="AlphaFoldDB" id="A0A371PNK3"/>
<proteinExistence type="predicted"/>
<sequence>MKKRTCIGFILAGLLVVMGCSHKQEVQLEQNQEITSAKEEPEATYINEEEYTGDELEIVRLLNKLVTAYMDNDQETYHSLLLADDLHGLKSRMDSPRVIIGFYELEFIGTESGGMTVSVKEISRVSRSYLLRIEEYNVFYHFKREDKEWKLAFTTDWI</sequence>
<keyword evidence="1" id="KW-0732">Signal</keyword>
<reference evidence="2 3" key="1">
    <citation type="submission" date="2018-08" db="EMBL/GenBank/DDBJ databases">
        <title>Paenibacillus sp. M4BSY-1, whole genome shotgun sequence.</title>
        <authorList>
            <person name="Tuo L."/>
        </authorList>
    </citation>
    <scope>NUCLEOTIDE SEQUENCE [LARGE SCALE GENOMIC DNA]</scope>
    <source>
        <strain evidence="2 3">M4BSY-1</strain>
    </source>
</reference>
<accession>A0A371PNK3</accession>
<dbReference type="OrthoDB" id="2650525at2"/>
<organism evidence="2 3">
    <name type="scientific">Paenibacillus paeoniae</name>
    <dbReference type="NCBI Taxonomy" id="2292705"/>
    <lineage>
        <taxon>Bacteria</taxon>
        <taxon>Bacillati</taxon>
        <taxon>Bacillota</taxon>
        <taxon>Bacilli</taxon>
        <taxon>Bacillales</taxon>
        <taxon>Paenibacillaceae</taxon>
        <taxon>Paenibacillus</taxon>
    </lineage>
</organism>
<evidence type="ECO:0000313" key="3">
    <source>
        <dbReference type="Proteomes" id="UP000261905"/>
    </source>
</evidence>
<name>A0A371PNK3_9BACL</name>
<evidence type="ECO:0000256" key="1">
    <source>
        <dbReference type="SAM" id="SignalP"/>
    </source>
</evidence>
<dbReference type="RefSeq" id="WP_116045535.1">
    <property type="nucleotide sequence ID" value="NZ_QUBQ01000001.1"/>
</dbReference>
<comment type="caution">
    <text evidence="2">The sequence shown here is derived from an EMBL/GenBank/DDBJ whole genome shotgun (WGS) entry which is preliminary data.</text>
</comment>
<dbReference type="PROSITE" id="PS51257">
    <property type="entry name" value="PROKAR_LIPOPROTEIN"/>
    <property type="match status" value="1"/>
</dbReference>
<protein>
    <recommendedName>
        <fullName evidence="4">Nuclear transport factor 2 family protein</fullName>
    </recommendedName>
</protein>
<keyword evidence="3" id="KW-1185">Reference proteome</keyword>
<gene>
    <name evidence="2" type="ORF">DX130_12240</name>
</gene>
<evidence type="ECO:0008006" key="4">
    <source>
        <dbReference type="Google" id="ProtNLM"/>
    </source>
</evidence>
<dbReference type="Proteomes" id="UP000261905">
    <property type="component" value="Unassembled WGS sequence"/>
</dbReference>